<keyword evidence="7" id="KW-0175">Coiled coil</keyword>
<organism evidence="9 10">
    <name type="scientific">Heterocephalus glaber</name>
    <name type="common">Naked mole rat</name>
    <dbReference type="NCBI Taxonomy" id="10181"/>
    <lineage>
        <taxon>Eukaryota</taxon>
        <taxon>Metazoa</taxon>
        <taxon>Chordata</taxon>
        <taxon>Craniata</taxon>
        <taxon>Vertebrata</taxon>
        <taxon>Euteleostomi</taxon>
        <taxon>Mammalia</taxon>
        <taxon>Eutheria</taxon>
        <taxon>Euarchontoglires</taxon>
        <taxon>Glires</taxon>
        <taxon>Rodentia</taxon>
        <taxon>Hystricomorpha</taxon>
        <taxon>Bathyergidae</taxon>
        <taxon>Heterocephalus</taxon>
    </lineage>
</organism>
<dbReference type="GO" id="GO:0005525">
    <property type="term" value="F:GTP binding"/>
    <property type="evidence" value="ECO:0007669"/>
    <property type="project" value="UniProtKB-KW"/>
</dbReference>
<dbReference type="CDD" id="cd16269">
    <property type="entry name" value="GBP_C"/>
    <property type="match status" value="1"/>
</dbReference>
<comment type="similarity">
    <text evidence="6">Belongs to the TRAFAC class dynamin-like GTPase superfamily. GB1/RHD3 GTPase family.</text>
</comment>
<dbReference type="InterPro" id="IPR015894">
    <property type="entry name" value="Guanylate-bd_N"/>
</dbReference>
<evidence type="ECO:0000256" key="5">
    <source>
        <dbReference type="ARBA" id="ARBA00023134"/>
    </source>
</evidence>
<dbReference type="Pfam" id="PF02263">
    <property type="entry name" value="GBP"/>
    <property type="match status" value="1"/>
</dbReference>
<dbReference type="Pfam" id="PF02841">
    <property type="entry name" value="GBP_C"/>
    <property type="match status" value="1"/>
</dbReference>
<reference evidence="9 10" key="1">
    <citation type="journal article" date="2011" name="Nature">
        <title>Genome sequencing reveals insights into physiology and longevity of the naked mole rat.</title>
        <authorList>
            <person name="Kim E.B."/>
            <person name="Fang X."/>
            <person name="Fushan A.A."/>
            <person name="Huang Z."/>
            <person name="Lobanov A.V."/>
            <person name="Han L."/>
            <person name="Marino S.M."/>
            <person name="Sun X."/>
            <person name="Turanov A.A."/>
            <person name="Yang P."/>
            <person name="Yim S.H."/>
            <person name="Zhao X."/>
            <person name="Kasaikina M.V."/>
            <person name="Stoletzki N."/>
            <person name="Peng C."/>
            <person name="Polak P."/>
            <person name="Xiong Z."/>
            <person name="Kiezun A."/>
            <person name="Zhu Y."/>
            <person name="Chen Y."/>
            <person name="Kryukov G.V."/>
            <person name="Zhang Q."/>
            <person name="Peshkin L."/>
            <person name="Yang L."/>
            <person name="Bronson R.T."/>
            <person name="Buffenstein R."/>
            <person name="Wang B."/>
            <person name="Han C."/>
            <person name="Li Q."/>
            <person name="Chen L."/>
            <person name="Zhao W."/>
            <person name="Sunyaev S.R."/>
            <person name="Park T.J."/>
            <person name="Zhang G."/>
            <person name="Wang J."/>
            <person name="Gladyshev V.N."/>
        </authorList>
    </citation>
    <scope>NUCLEOTIDE SEQUENCE [LARGE SCALE GENOMIC DNA]</scope>
</reference>
<dbReference type="InterPro" id="IPR027417">
    <property type="entry name" value="P-loop_NTPase"/>
</dbReference>
<dbReference type="InterPro" id="IPR030386">
    <property type="entry name" value="G_GB1_RHD3_dom"/>
</dbReference>
<keyword evidence="1" id="KW-0399">Innate immunity</keyword>
<proteinExistence type="inferred from homology"/>
<name>G5BGF1_HETGA</name>
<evidence type="ECO:0000256" key="2">
    <source>
        <dbReference type="ARBA" id="ARBA00022741"/>
    </source>
</evidence>
<keyword evidence="3" id="KW-0378">Hydrolase</keyword>
<keyword evidence="5" id="KW-0342">GTP-binding</keyword>
<keyword evidence="4" id="KW-0391">Immunity</keyword>
<dbReference type="GO" id="GO:0003924">
    <property type="term" value="F:GTPase activity"/>
    <property type="evidence" value="ECO:0007669"/>
    <property type="project" value="InterPro"/>
</dbReference>
<dbReference type="PROSITE" id="PS51715">
    <property type="entry name" value="G_GB1_RHD3"/>
    <property type="match status" value="1"/>
</dbReference>
<dbReference type="Gene3D" id="1.20.1000.10">
    <property type="entry name" value="Guanylate-binding protein, C-terminal domain"/>
    <property type="match status" value="1"/>
</dbReference>
<dbReference type="SUPFAM" id="SSF52540">
    <property type="entry name" value="P-loop containing nucleoside triphosphate hydrolases"/>
    <property type="match status" value="1"/>
</dbReference>
<evidence type="ECO:0000256" key="3">
    <source>
        <dbReference type="ARBA" id="ARBA00022801"/>
    </source>
</evidence>
<dbReference type="InterPro" id="IPR036543">
    <property type="entry name" value="Guanylate-bd_C_sf"/>
</dbReference>
<dbReference type="eggNOG" id="KOG2037">
    <property type="taxonomic scope" value="Eukaryota"/>
</dbReference>
<dbReference type="STRING" id="10181.G5BGF1"/>
<dbReference type="Proteomes" id="UP000006813">
    <property type="component" value="Unassembled WGS sequence"/>
</dbReference>
<evidence type="ECO:0000313" key="9">
    <source>
        <dbReference type="EMBL" id="EHB08362.1"/>
    </source>
</evidence>
<gene>
    <name evidence="9" type="ORF">GW7_06924</name>
</gene>
<feature type="domain" description="GB1/RHD3-type G" evidence="8">
    <location>
        <begin position="81"/>
        <end position="322"/>
    </location>
</feature>
<keyword evidence="2" id="KW-0547">Nucleotide-binding</keyword>
<dbReference type="CDD" id="cd01851">
    <property type="entry name" value="GBP"/>
    <property type="match status" value="1"/>
</dbReference>
<evidence type="ECO:0000256" key="6">
    <source>
        <dbReference type="PROSITE-ProRule" id="PRU01052"/>
    </source>
</evidence>
<evidence type="ECO:0000256" key="4">
    <source>
        <dbReference type="ARBA" id="ARBA00022859"/>
    </source>
</evidence>
<dbReference type="SUPFAM" id="SSF48340">
    <property type="entry name" value="Interferon-induced guanylate-binding protein 1 (GBP1), C-terminal domain"/>
    <property type="match status" value="1"/>
</dbReference>
<evidence type="ECO:0000256" key="1">
    <source>
        <dbReference type="ARBA" id="ARBA00022588"/>
    </source>
</evidence>
<evidence type="ECO:0000256" key="7">
    <source>
        <dbReference type="SAM" id="Coils"/>
    </source>
</evidence>
<dbReference type="EMBL" id="JH170189">
    <property type="protein sequence ID" value="EHB08362.1"/>
    <property type="molecule type" value="Genomic_DNA"/>
</dbReference>
<dbReference type="FunCoup" id="G5BGF1">
    <property type="interactions" value="99"/>
</dbReference>
<feature type="coiled-coil region" evidence="7">
    <location>
        <begin position="519"/>
        <end position="600"/>
    </location>
</feature>
<protein>
    <submittedName>
        <fullName evidence="9">Guanylate-binding protein 5</fullName>
    </submittedName>
</protein>
<dbReference type="FunFam" id="1.20.1000.10:FF:000001">
    <property type="entry name" value="Guanylate binding protein 1"/>
    <property type="match status" value="1"/>
</dbReference>
<sequence>MCCHGSQETRTYCRGSAQGSSGAYQLINLIMDKANTPGEKPENTLNMAPEIHMSEPLCLIENTEEKLVVKQEALGILSAITQPVVVVAIVGLYRTGKSYLMNKLAGKRKGFSVGSTVQSHTKGIWMWCVPHPEKPGHTLVLLDTEGLGDVEKVDDKNDAQIFALAILLSSTFVYNTMNKIDQGAIDLLYNVAELTDLLRTRNLPDINETEDNIDLLSFFPDLVWTLRDFYLGLETEGKLITPDEYLENSLKLKEGSNERIQNFNLPRLCIKKLFPRKKCFIFDSPANKKKLSQLEKLNDDELYPEFVQQVAEFCSYIFSHSTAKTLPGGIMVNGPLLEKLAQTYVNAINSGDLPCVENSVLALVQRENLGAVQKALAHYDQQMGQKVQLPTETLQELLDLHRACEREAMEIFTKNSFKDEDQSFQKELQTLLDAKKNDIYEQNKEASSERCLTLLQDIFGPLEEKVKRGIYFKPGGHNLFLQKMEKLKANYYQQPRKGAQAEEVLQNYLTSKQSVSDAILQTDQALTAKEIEKEEAQRRAEAQRAEAERLAAIARENQRIMEEKERLHQQQVRQMEIERANFLAQQQRELERRLRKKLAEFIELNPRHSITVTEVSVLADIREGRNLRAAH</sequence>
<dbReference type="InterPro" id="IPR003191">
    <property type="entry name" value="Guanylate-bd/ATL_C"/>
</dbReference>
<dbReference type="InParanoid" id="G5BGF1"/>
<accession>G5BGF1</accession>
<dbReference type="AlphaFoldDB" id="G5BGF1"/>
<dbReference type="GO" id="GO:0031347">
    <property type="term" value="P:regulation of defense response"/>
    <property type="evidence" value="ECO:0007669"/>
    <property type="project" value="UniProtKB-ARBA"/>
</dbReference>
<evidence type="ECO:0000259" key="8">
    <source>
        <dbReference type="PROSITE" id="PS51715"/>
    </source>
</evidence>
<dbReference type="FunFam" id="3.40.50.300:FF:000422">
    <property type="entry name" value="Guanylate-binding protein 1"/>
    <property type="match status" value="1"/>
</dbReference>
<dbReference type="InterPro" id="IPR037684">
    <property type="entry name" value="GBP_C"/>
</dbReference>
<dbReference type="Gene3D" id="3.40.50.300">
    <property type="entry name" value="P-loop containing nucleotide triphosphate hydrolases"/>
    <property type="match status" value="1"/>
</dbReference>
<evidence type="ECO:0000313" key="10">
    <source>
        <dbReference type="Proteomes" id="UP000006813"/>
    </source>
</evidence>
<dbReference type="PANTHER" id="PTHR10751">
    <property type="entry name" value="GUANYLATE BINDING PROTEIN"/>
    <property type="match status" value="1"/>
</dbReference>
<dbReference type="GO" id="GO:0071346">
    <property type="term" value="P:cellular response to type II interferon"/>
    <property type="evidence" value="ECO:0007669"/>
    <property type="project" value="UniProtKB-ARBA"/>
</dbReference>